<organism evidence="6 7">
    <name type="scientific">Racocetra fulgida</name>
    <dbReference type="NCBI Taxonomy" id="60492"/>
    <lineage>
        <taxon>Eukaryota</taxon>
        <taxon>Fungi</taxon>
        <taxon>Fungi incertae sedis</taxon>
        <taxon>Mucoromycota</taxon>
        <taxon>Glomeromycotina</taxon>
        <taxon>Glomeromycetes</taxon>
        <taxon>Diversisporales</taxon>
        <taxon>Gigasporaceae</taxon>
        <taxon>Racocetra</taxon>
    </lineage>
</organism>
<evidence type="ECO:0000313" key="7">
    <source>
        <dbReference type="Proteomes" id="UP000789396"/>
    </source>
</evidence>
<dbReference type="Pfam" id="PF07714">
    <property type="entry name" value="PK_Tyr_Ser-Thr"/>
    <property type="match status" value="1"/>
</dbReference>
<dbReference type="PANTHER" id="PTHR44329">
    <property type="entry name" value="SERINE/THREONINE-PROTEIN KINASE TNNI3K-RELATED"/>
    <property type="match status" value="1"/>
</dbReference>
<accession>A0A9N9EDG1</accession>
<dbReference type="PANTHER" id="PTHR44329:SF288">
    <property type="entry name" value="MITOGEN-ACTIVATED PROTEIN KINASE KINASE KINASE 20"/>
    <property type="match status" value="1"/>
</dbReference>
<sequence length="296" mass="34681">MMVSEYATYGDLCQYLKKNKNMRWCDKLFILRDIAKGIAVIYDTGLVHGDLYTGNILHTDNRKVKTTGKVKTYDHKETYEKYRNSKEYKMALVSNIGPMFREEFYEKLRRKEREEPKEPEEPRIKNSNLRVSSSTLHNLPKIYGVIPYMAPEVFCHRKYTNASDVYSFAMIMSEVASGNPPFAERCHDAYLILDVIDGVRPNVSGPKCFIKLMERPNIKEVYDLLQKWAENLVTEDKRFTVNQFLHADHQVEKEKQLHSDDIHNGAIYTSRPLTQYITRELHDILQKWADDPVTKD</sequence>
<feature type="non-terminal residue" evidence="6">
    <location>
        <position position="1"/>
    </location>
</feature>
<keyword evidence="7" id="KW-1185">Reference proteome</keyword>
<dbReference type="Gene3D" id="1.10.510.10">
    <property type="entry name" value="Transferase(Phosphotransferase) domain 1"/>
    <property type="match status" value="2"/>
</dbReference>
<keyword evidence="2" id="KW-0547">Nucleotide-binding</keyword>
<dbReference type="InterPro" id="IPR001245">
    <property type="entry name" value="Ser-Thr/Tyr_kinase_cat_dom"/>
</dbReference>
<evidence type="ECO:0000256" key="1">
    <source>
        <dbReference type="ARBA" id="ARBA00022679"/>
    </source>
</evidence>
<comment type="caution">
    <text evidence="6">The sequence shown here is derived from an EMBL/GenBank/DDBJ whole genome shotgun (WGS) entry which is preliminary data.</text>
</comment>
<dbReference type="EMBL" id="CAJVPZ010016050">
    <property type="protein sequence ID" value="CAG8670463.1"/>
    <property type="molecule type" value="Genomic_DNA"/>
</dbReference>
<proteinExistence type="predicted"/>
<dbReference type="SMART" id="SM00220">
    <property type="entry name" value="S_TKc"/>
    <property type="match status" value="1"/>
</dbReference>
<keyword evidence="3" id="KW-0418">Kinase</keyword>
<keyword evidence="1" id="KW-0808">Transferase</keyword>
<gene>
    <name evidence="6" type="ORF">RFULGI_LOCUS9206</name>
</gene>
<dbReference type="OrthoDB" id="6718656at2759"/>
<dbReference type="GO" id="GO:0005524">
    <property type="term" value="F:ATP binding"/>
    <property type="evidence" value="ECO:0007669"/>
    <property type="project" value="UniProtKB-KW"/>
</dbReference>
<keyword evidence="4" id="KW-0067">ATP-binding</keyword>
<name>A0A9N9EDG1_9GLOM</name>
<dbReference type="AlphaFoldDB" id="A0A9N9EDG1"/>
<dbReference type="GO" id="GO:0004674">
    <property type="term" value="F:protein serine/threonine kinase activity"/>
    <property type="evidence" value="ECO:0007669"/>
    <property type="project" value="TreeGrafter"/>
</dbReference>
<dbReference type="InterPro" id="IPR051681">
    <property type="entry name" value="Ser/Thr_Kinases-Pseudokinases"/>
</dbReference>
<evidence type="ECO:0000313" key="6">
    <source>
        <dbReference type="EMBL" id="CAG8670463.1"/>
    </source>
</evidence>
<evidence type="ECO:0000256" key="2">
    <source>
        <dbReference type="ARBA" id="ARBA00022741"/>
    </source>
</evidence>
<evidence type="ECO:0000259" key="5">
    <source>
        <dbReference type="PROSITE" id="PS50011"/>
    </source>
</evidence>
<dbReference type="InterPro" id="IPR000719">
    <property type="entry name" value="Prot_kinase_dom"/>
</dbReference>
<reference evidence="6" key="1">
    <citation type="submission" date="2021-06" db="EMBL/GenBank/DDBJ databases">
        <authorList>
            <person name="Kallberg Y."/>
            <person name="Tangrot J."/>
            <person name="Rosling A."/>
        </authorList>
    </citation>
    <scope>NUCLEOTIDE SEQUENCE</scope>
    <source>
        <strain evidence="6">IN212</strain>
    </source>
</reference>
<dbReference type="Proteomes" id="UP000789396">
    <property type="component" value="Unassembled WGS sequence"/>
</dbReference>
<dbReference type="SUPFAM" id="SSF56112">
    <property type="entry name" value="Protein kinase-like (PK-like)"/>
    <property type="match status" value="1"/>
</dbReference>
<protein>
    <submittedName>
        <fullName evidence="6">17451_t:CDS:1</fullName>
    </submittedName>
</protein>
<dbReference type="InterPro" id="IPR011009">
    <property type="entry name" value="Kinase-like_dom_sf"/>
</dbReference>
<dbReference type="Pfam" id="PF00069">
    <property type="entry name" value="Pkinase"/>
    <property type="match status" value="1"/>
</dbReference>
<feature type="domain" description="Protein kinase" evidence="5">
    <location>
        <begin position="1"/>
        <end position="252"/>
    </location>
</feature>
<evidence type="ECO:0000256" key="3">
    <source>
        <dbReference type="ARBA" id="ARBA00022777"/>
    </source>
</evidence>
<dbReference type="PROSITE" id="PS50011">
    <property type="entry name" value="PROTEIN_KINASE_DOM"/>
    <property type="match status" value="1"/>
</dbReference>
<evidence type="ECO:0000256" key="4">
    <source>
        <dbReference type="ARBA" id="ARBA00022840"/>
    </source>
</evidence>